<dbReference type="EC" id="5.4.2.10" evidence="8"/>
<evidence type="ECO:0000256" key="4">
    <source>
        <dbReference type="ARBA" id="ARBA00022842"/>
    </source>
</evidence>
<proteinExistence type="predicted"/>
<evidence type="ECO:0000256" key="1">
    <source>
        <dbReference type="ARBA" id="ARBA00001946"/>
    </source>
</evidence>
<dbReference type="InterPro" id="IPR016055">
    <property type="entry name" value="A-D-PHexomutase_a/b/a-I/II/III"/>
</dbReference>
<keyword evidence="2" id="KW-0597">Phosphoprotein</keyword>
<name>A0A645DWD5_9ZZZZ</name>
<dbReference type="GO" id="GO:0009252">
    <property type="term" value="P:peptidoglycan biosynthetic process"/>
    <property type="evidence" value="ECO:0007669"/>
    <property type="project" value="TreeGrafter"/>
</dbReference>
<dbReference type="GO" id="GO:0004615">
    <property type="term" value="F:phosphomannomutase activity"/>
    <property type="evidence" value="ECO:0007669"/>
    <property type="project" value="TreeGrafter"/>
</dbReference>
<dbReference type="AlphaFoldDB" id="A0A645DWD5"/>
<dbReference type="FunFam" id="3.30.310.50:FF:000001">
    <property type="entry name" value="Phosphoglucosamine mutase"/>
    <property type="match status" value="1"/>
</dbReference>
<dbReference type="InterPro" id="IPR050060">
    <property type="entry name" value="Phosphoglucosamine_mutase"/>
</dbReference>
<dbReference type="PANTHER" id="PTHR42946:SF1">
    <property type="entry name" value="PHOSPHOGLUCOMUTASE (ALPHA-D-GLUCOSE-1,6-BISPHOSPHATE-DEPENDENT)"/>
    <property type="match status" value="1"/>
</dbReference>
<dbReference type="InterPro" id="IPR005846">
    <property type="entry name" value="A-D-PHexomutase_a/b/a-III"/>
</dbReference>
<evidence type="ECO:0000259" key="7">
    <source>
        <dbReference type="Pfam" id="PF02880"/>
    </source>
</evidence>
<dbReference type="GO" id="GO:0005975">
    <property type="term" value="P:carbohydrate metabolic process"/>
    <property type="evidence" value="ECO:0007669"/>
    <property type="project" value="InterPro"/>
</dbReference>
<dbReference type="Gene3D" id="3.30.310.50">
    <property type="entry name" value="Alpha-D-phosphohexomutase, C-terminal domain"/>
    <property type="match status" value="1"/>
</dbReference>
<dbReference type="Pfam" id="PF00408">
    <property type="entry name" value="PGM_PMM_IV"/>
    <property type="match status" value="1"/>
</dbReference>
<dbReference type="PANTHER" id="PTHR42946">
    <property type="entry name" value="PHOSPHOHEXOSE MUTASE"/>
    <property type="match status" value="1"/>
</dbReference>
<keyword evidence="4" id="KW-0460">Magnesium</keyword>
<sequence length="219" mass="23918">MGADIGLAFDGDADRLIAVDEFGVVVDGDIMMAIMAKDMFERGTLKRNTLVTTVMSNYGMRLTLQKLGVNIETTDVGDRYVLERMLDGGFNLGGEQSGHIIFLDNNTTGDGMLTAIKLLNVLRRNSAELSELARAVDIFPQTLINVKVANDKKNRVMADERLAADIEHVERGFCGRGRVLVRPSGTEPIIRVMLEGEDKASIDASALELTKTIETLASK</sequence>
<gene>
    <name evidence="8" type="primary">glmM_32</name>
    <name evidence="8" type="ORF">SDC9_140771</name>
</gene>
<dbReference type="Gene3D" id="3.40.120.10">
    <property type="entry name" value="Alpha-D-Glucose-1,6-Bisphosphate, subunit A, domain 3"/>
    <property type="match status" value="1"/>
</dbReference>
<dbReference type="SUPFAM" id="SSF55957">
    <property type="entry name" value="Phosphoglucomutase, C-terminal domain"/>
    <property type="match status" value="1"/>
</dbReference>
<dbReference type="GO" id="GO:0008966">
    <property type="term" value="F:phosphoglucosamine mutase activity"/>
    <property type="evidence" value="ECO:0007669"/>
    <property type="project" value="UniProtKB-EC"/>
</dbReference>
<dbReference type="GO" id="GO:0006048">
    <property type="term" value="P:UDP-N-acetylglucosamine biosynthetic process"/>
    <property type="evidence" value="ECO:0007669"/>
    <property type="project" value="TreeGrafter"/>
</dbReference>
<dbReference type="Pfam" id="PF02880">
    <property type="entry name" value="PGM_PMM_III"/>
    <property type="match status" value="1"/>
</dbReference>
<organism evidence="8">
    <name type="scientific">bioreactor metagenome</name>
    <dbReference type="NCBI Taxonomy" id="1076179"/>
    <lineage>
        <taxon>unclassified sequences</taxon>
        <taxon>metagenomes</taxon>
        <taxon>ecological metagenomes</taxon>
    </lineage>
</organism>
<evidence type="ECO:0000256" key="3">
    <source>
        <dbReference type="ARBA" id="ARBA00022723"/>
    </source>
</evidence>
<evidence type="ECO:0000256" key="5">
    <source>
        <dbReference type="ARBA" id="ARBA00023235"/>
    </source>
</evidence>
<evidence type="ECO:0000313" key="8">
    <source>
        <dbReference type="EMBL" id="MPM93631.1"/>
    </source>
</evidence>
<dbReference type="SUPFAM" id="SSF53738">
    <property type="entry name" value="Phosphoglucomutase, first 3 domains"/>
    <property type="match status" value="2"/>
</dbReference>
<keyword evidence="3" id="KW-0479">Metal-binding</keyword>
<dbReference type="GO" id="GO:0005829">
    <property type="term" value="C:cytosol"/>
    <property type="evidence" value="ECO:0007669"/>
    <property type="project" value="TreeGrafter"/>
</dbReference>
<dbReference type="InterPro" id="IPR036900">
    <property type="entry name" value="A-D-PHexomutase_C_sf"/>
</dbReference>
<evidence type="ECO:0000256" key="2">
    <source>
        <dbReference type="ARBA" id="ARBA00022553"/>
    </source>
</evidence>
<feature type="domain" description="Alpha-D-phosphohexomutase C-terminal" evidence="6">
    <location>
        <begin position="143"/>
        <end position="206"/>
    </location>
</feature>
<dbReference type="GO" id="GO:0046872">
    <property type="term" value="F:metal ion binding"/>
    <property type="evidence" value="ECO:0007669"/>
    <property type="project" value="UniProtKB-KW"/>
</dbReference>
<dbReference type="InterPro" id="IPR005843">
    <property type="entry name" value="A-D-PHexomutase_C"/>
</dbReference>
<feature type="domain" description="Alpha-D-phosphohexomutase alpha/beta/alpha" evidence="7">
    <location>
        <begin position="27"/>
        <end position="135"/>
    </location>
</feature>
<protein>
    <submittedName>
        <fullName evidence="8">Phosphoglucosamine mutase</fullName>
        <ecNumber evidence="8">5.4.2.10</ecNumber>
    </submittedName>
</protein>
<keyword evidence="5 8" id="KW-0413">Isomerase</keyword>
<evidence type="ECO:0000259" key="6">
    <source>
        <dbReference type="Pfam" id="PF00408"/>
    </source>
</evidence>
<comment type="cofactor">
    <cofactor evidence="1">
        <name>Mg(2+)</name>
        <dbReference type="ChEBI" id="CHEBI:18420"/>
    </cofactor>
</comment>
<dbReference type="FunFam" id="3.40.120.10:FF:000002">
    <property type="entry name" value="Phosphoglucosamine mutase"/>
    <property type="match status" value="1"/>
</dbReference>
<reference evidence="8" key="1">
    <citation type="submission" date="2019-08" db="EMBL/GenBank/DDBJ databases">
        <authorList>
            <person name="Kucharzyk K."/>
            <person name="Murdoch R.W."/>
            <person name="Higgins S."/>
            <person name="Loffler F."/>
        </authorList>
    </citation>
    <scope>NUCLEOTIDE SEQUENCE</scope>
</reference>
<dbReference type="EMBL" id="VSSQ01040398">
    <property type="protein sequence ID" value="MPM93631.1"/>
    <property type="molecule type" value="Genomic_DNA"/>
</dbReference>
<comment type="caution">
    <text evidence="8">The sequence shown here is derived from an EMBL/GenBank/DDBJ whole genome shotgun (WGS) entry which is preliminary data.</text>
</comment>
<accession>A0A645DWD5</accession>